<dbReference type="RefSeq" id="WP_015280793.1">
    <property type="nucleotide sequence ID" value="NC_019940.1"/>
</dbReference>
<evidence type="ECO:0000259" key="5">
    <source>
        <dbReference type="PROSITE" id="PS50987"/>
    </source>
</evidence>
<dbReference type="PANTHER" id="PTHR33154">
    <property type="entry name" value="TRANSCRIPTIONAL REGULATOR, ARSR FAMILY"/>
    <property type="match status" value="1"/>
</dbReference>
<name>L0GXU9_9GAMM</name>
<evidence type="ECO:0000256" key="4">
    <source>
        <dbReference type="ARBA" id="ARBA00023163"/>
    </source>
</evidence>
<dbReference type="GO" id="GO:0046685">
    <property type="term" value="P:response to arsenic-containing substance"/>
    <property type="evidence" value="ECO:0007669"/>
    <property type="project" value="UniProtKB-KW"/>
</dbReference>
<dbReference type="EMBL" id="CP003051">
    <property type="protein sequence ID" value="AGA90652.1"/>
    <property type="molecule type" value="Genomic_DNA"/>
</dbReference>
<dbReference type="PANTHER" id="PTHR33154:SF18">
    <property type="entry name" value="ARSENICAL RESISTANCE OPERON REPRESSOR"/>
    <property type="match status" value="1"/>
</dbReference>
<dbReference type="NCBIfam" id="NF033788">
    <property type="entry name" value="HTH_metalloreg"/>
    <property type="match status" value="1"/>
</dbReference>
<dbReference type="InterPro" id="IPR036388">
    <property type="entry name" value="WH-like_DNA-bd_sf"/>
</dbReference>
<dbReference type="CDD" id="cd00090">
    <property type="entry name" value="HTH_ARSR"/>
    <property type="match status" value="1"/>
</dbReference>
<dbReference type="InterPro" id="IPR011991">
    <property type="entry name" value="ArsR-like_HTH"/>
</dbReference>
<dbReference type="InterPro" id="IPR051081">
    <property type="entry name" value="HTH_MetalResp_TranReg"/>
</dbReference>
<dbReference type="PROSITE" id="PS50987">
    <property type="entry name" value="HTH_ARSR_2"/>
    <property type="match status" value="1"/>
</dbReference>
<accession>L0GXU9</accession>
<dbReference type="PRINTS" id="PR00778">
    <property type="entry name" value="HTHARSR"/>
</dbReference>
<dbReference type="SUPFAM" id="SSF46785">
    <property type="entry name" value="Winged helix' DNA-binding domain"/>
    <property type="match status" value="1"/>
</dbReference>
<dbReference type="Gene3D" id="1.10.10.10">
    <property type="entry name" value="Winged helix-like DNA-binding domain superfamily/Winged helix DNA-binding domain"/>
    <property type="match status" value="1"/>
</dbReference>
<keyword evidence="3" id="KW-0238">DNA-binding</keyword>
<dbReference type="GO" id="GO:0003677">
    <property type="term" value="F:DNA binding"/>
    <property type="evidence" value="ECO:0007669"/>
    <property type="project" value="UniProtKB-KW"/>
</dbReference>
<dbReference type="GO" id="GO:0003700">
    <property type="term" value="F:DNA-binding transcription factor activity"/>
    <property type="evidence" value="ECO:0007669"/>
    <property type="project" value="InterPro"/>
</dbReference>
<sequence>MRFEATVLFSALAHDTRLRCLMLLMQNDELCVCELTYALGASQPHVSRHLAQLREMGLVADRRSGLWVHYRIHPGLPEWAQAVLRETVAGLRREAPFSEDHRVLAGMPNRPGTVRWI</sequence>
<organism evidence="6 7">
    <name type="scientific">Thioflavicoccus mobilis 8321</name>
    <dbReference type="NCBI Taxonomy" id="765912"/>
    <lineage>
        <taxon>Bacteria</taxon>
        <taxon>Pseudomonadati</taxon>
        <taxon>Pseudomonadota</taxon>
        <taxon>Gammaproteobacteria</taxon>
        <taxon>Chromatiales</taxon>
        <taxon>Chromatiaceae</taxon>
        <taxon>Thioflavicoccus</taxon>
    </lineage>
</organism>
<evidence type="ECO:0000256" key="2">
    <source>
        <dbReference type="ARBA" id="ARBA00023015"/>
    </source>
</evidence>
<dbReference type="HOGENOM" id="CLU_097806_3_1_6"/>
<evidence type="ECO:0000313" key="6">
    <source>
        <dbReference type="EMBL" id="AGA90652.1"/>
    </source>
</evidence>
<protein>
    <submittedName>
        <fullName evidence="6">Putative transcriptional regulator</fullName>
    </submittedName>
</protein>
<dbReference type="Proteomes" id="UP000010816">
    <property type="component" value="Chromosome"/>
</dbReference>
<keyword evidence="4" id="KW-0804">Transcription</keyword>
<dbReference type="SMART" id="SM00418">
    <property type="entry name" value="HTH_ARSR"/>
    <property type="match status" value="1"/>
</dbReference>
<evidence type="ECO:0000256" key="1">
    <source>
        <dbReference type="ARBA" id="ARBA00022849"/>
    </source>
</evidence>
<feature type="domain" description="HTH arsR-type" evidence="5">
    <location>
        <begin position="1"/>
        <end position="91"/>
    </location>
</feature>
<dbReference type="InterPro" id="IPR001845">
    <property type="entry name" value="HTH_ArsR_DNA-bd_dom"/>
</dbReference>
<dbReference type="NCBIfam" id="NF007528">
    <property type="entry name" value="PRK10141.1"/>
    <property type="match status" value="1"/>
</dbReference>
<keyword evidence="7" id="KW-1185">Reference proteome</keyword>
<gene>
    <name evidence="6" type="ORF">Thimo_1886</name>
</gene>
<reference evidence="6 7" key="1">
    <citation type="submission" date="2011-09" db="EMBL/GenBank/DDBJ databases">
        <title>Complete sequence of chromosome of Thioflavicoccus mobilis 8321.</title>
        <authorList>
            <consortium name="US DOE Joint Genome Institute"/>
            <person name="Lucas S."/>
            <person name="Han J."/>
            <person name="Lapidus A."/>
            <person name="Cheng J.-F."/>
            <person name="Goodwin L."/>
            <person name="Pitluck S."/>
            <person name="Peters L."/>
            <person name="Ovchinnikova G."/>
            <person name="Lu M."/>
            <person name="Detter J.C."/>
            <person name="Han C."/>
            <person name="Tapia R."/>
            <person name="Land M."/>
            <person name="Hauser L."/>
            <person name="Kyrpides N."/>
            <person name="Ivanova N."/>
            <person name="Pagani I."/>
            <person name="Vogl K."/>
            <person name="Liu Z."/>
            <person name="Imhoff J."/>
            <person name="Thiel V."/>
            <person name="Frigaard N.-U."/>
            <person name="Bryant D."/>
            <person name="Woyke T."/>
        </authorList>
    </citation>
    <scope>NUCLEOTIDE SEQUENCE [LARGE SCALE GENOMIC DNA]</scope>
    <source>
        <strain evidence="6 7">8321</strain>
    </source>
</reference>
<dbReference type="OrthoDB" id="9793058at2"/>
<dbReference type="Pfam" id="PF01022">
    <property type="entry name" value="HTH_5"/>
    <property type="match status" value="1"/>
</dbReference>
<dbReference type="InterPro" id="IPR036390">
    <property type="entry name" value="WH_DNA-bd_sf"/>
</dbReference>
<proteinExistence type="predicted"/>
<dbReference type="eggNOG" id="COG0640">
    <property type="taxonomic scope" value="Bacteria"/>
</dbReference>
<evidence type="ECO:0000256" key="3">
    <source>
        <dbReference type="ARBA" id="ARBA00023125"/>
    </source>
</evidence>
<dbReference type="KEGG" id="tmb:Thimo_1886"/>
<keyword evidence="1" id="KW-0059">Arsenical resistance</keyword>
<evidence type="ECO:0000313" key="7">
    <source>
        <dbReference type="Proteomes" id="UP000010816"/>
    </source>
</evidence>
<dbReference type="AlphaFoldDB" id="L0GXU9"/>
<dbReference type="STRING" id="765912.Thimo_1886"/>
<keyword evidence="2" id="KW-0805">Transcription regulation</keyword>